<sequence length="926" mass="99742">MMGSALIWKMAWQNLRKQLRQTLLSVVGGSIGAVLITVSAVLYMSVDHSQERWLNQRFGPIEWELTAKGPDGAMTPELAAAVLDEMKERDPGIEGLPVLQAPASVLALDASGQARGALPNALVVGLPWERGKRLDPGHPEMWSLTLRDDELVIDAASAATLGLRIGDAVKLRGESGEDKLFRVSYIAEESGLTGYRGGLAQYQATVLLSESAMRKWQGDESGVYDAILAGRPGRAPETPEPFPYLNPDAKYEPHNTKKFMSDRANMKDILYVFMAISGVAVLSGAVLMHQIMLMLGESRRELFGVLRAIGLSRRQISAIFMAESGLLSLLSTAFGIAVGVLAGGGLVYAFYGAFSDTLARMSGANIPIGVSVSPAGLAVVGGAILLFLIALAARVAHKLSHTPIVEALRGAMPDRERMSKGNRRATRLSTLLAVAIVAVHLGVAFGEGPEEVATSDVLTLFGTWLAACAAGLYLVLSAISHSDRWLSALLGRTGLSNASILLAVRYPKRKPGRTYAISLLFALLMMAASFTSIVFNMTLRINDVDQNDMTMYGFSAAVPYSTPESRERILALAGSDPDIAGAVQAKAAVEPYMALLTERGTAQSILAVTPELLDGGVLKLAERAQLFADDRQAWEAVMTDPKYIVLPLSYRGHSGQPTSVSGRNIAVKAGDTVKIPIYESKPRFADETWVPIMEREFVVAGFAQPESHAGDAMDLYSATFVHPEVHKQWKPYGTRWPGQSKLGYVLLAFDYKNIELVHKLEERFAVNGVIGFTVPYADKGAEQFMNRQLFRSFVAFSLASGVIGLCGLAIVQFRSVRERGKQLAMMRCAGLSGRHLSQMFLLEGTTIGWAGLFTGWLIGATGAMGFVRMLLGADNPTGRAIEVQYPYEMLIPIIAVLLLAAALLNIGPARAALKLSPGAAIRASDE</sequence>
<dbReference type="Proteomes" id="UP001596528">
    <property type="component" value="Unassembled WGS sequence"/>
</dbReference>
<evidence type="ECO:0000313" key="9">
    <source>
        <dbReference type="EMBL" id="MFC7749534.1"/>
    </source>
</evidence>
<accession>A0ABW2V062</accession>
<keyword evidence="2" id="KW-1003">Cell membrane</keyword>
<dbReference type="PANTHER" id="PTHR30572">
    <property type="entry name" value="MEMBRANE COMPONENT OF TRANSPORTER-RELATED"/>
    <property type="match status" value="1"/>
</dbReference>
<name>A0ABW2V062_9BACL</name>
<feature type="transmembrane region" description="Helical" evidence="7">
    <location>
        <begin position="316"/>
        <end position="348"/>
    </location>
</feature>
<evidence type="ECO:0000256" key="5">
    <source>
        <dbReference type="ARBA" id="ARBA00023136"/>
    </source>
</evidence>
<protein>
    <submittedName>
        <fullName evidence="9">ABC transporter permease</fullName>
    </submittedName>
</protein>
<comment type="similarity">
    <text evidence="6">Belongs to the ABC-4 integral membrane protein family.</text>
</comment>
<feature type="transmembrane region" description="Helical" evidence="7">
    <location>
        <begin position="889"/>
        <end position="907"/>
    </location>
</feature>
<keyword evidence="5 7" id="KW-0472">Membrane</keyword>
<dbReference type="InterPro" id="IPR050250">
    <property type="entry name" value="Macrolide_Exporter_MacB"/>
</dbReference>
<dbReference type="Pfam" id="PF02687">
    <property type="entry name" value="FtsX"/>
    <property type="match status" value="2"/>
</dbReference>
<feature type="transmembrane region" description="Helical" evidence="7">
    <location>
        <begin position="425"/>
        <end position="445"/>
    </location>
</feature>
<keyword evidence="3 7" id="KW-0812">Transmembrane</keyword>
<feature type="transmembrane region" description="Helical" evidence="7">
    <location>
        <begin position="847"/>
        <end position="869"/>
    </location>
</feature>
<comment type="subcellular location">
    <subcellularLocation>
        <location evidence="1">Cell membrane</location>
        <topology evidence="1">Multi-pass membrane protein</topology>
    </subcellularLocation>
</comment>
<feature type="transmembrane region" description="Helical" evidence="7">
    <location>
        <begin position="368"/>
        <end position="393"/>
    </location>
</feature>
<dbReference type="InterPro" id="IPR003838">
    <property type="entry name" value="ABC3_permease_C"/>
</dbReference>
<feature type="domain" description="ABC3 transporter permease C-terminal" evidence="8">
    <location>
        <begin position="275"/>
        <end position="393"/>
    </location>
</feature>
<organism evidence="9 10">
    <name type="scientific">Paenibacillus thermoaerophilus</name>
    <dbReference type="NCBI Taxonomy" id="1215385"/>
    <lineage>
        <taxon>Bacteria</taxon>
        <taxon>Bacillati</taxon>
        <taxon>Bacillota</taxon>
        <taxon>Bacilli</taxon>
        <taxon>Bacillales</taxon>
        <taxon>Paenibacillaceae</taxon>
        <taxon>Paenibacillus</taxon>
    </lineage>
</organism>
<evidence type="ECO:0000256" key="7">
    <source>
        <dbReference type="SAM" id="Phobius"/>
    </source>
</evidence>
<feature type="transmembrane region" description="Helical" evidence="7">
    <location>
        <begin position="21"/>
        <end position="46"/>
    </location>
</feature>
<feature type="transmembrane region" description="Helical" evidence="7">
    <location>
        <begin position="269"/>
        <end position="295"/>
    </location>
</feature>
<evidence type="ECO:0000259" key="8">
    <source>
        <dbReference type="Pfam" id="PF02687"/>
    </source>
</evidence>
<dbReference type="RefSeq" id="WP_138788404.1">
    <property type="nucleotide sequence ID" value="NZ_JBHTGQ010000014.1"/>
</dbReference>
<evidence type="ECO:0000256" key="2">
    <source>
        <dbReference type="ARBA" id="ARBA00022475"/>
    </source>
</evidence>
<evidence type="ECO:0000256" key="1">
    <source>
        <dbReference type="ARBA" id="ARBA00004651"/>
    </source>
</evidence>
<keyword evidence="10" id="KW-1185">Reference proteome</keyword>
<evidence type="ECO:0000256" key="3">
    <source>
        <dbReference type="ARBA" id="ARBA00022692"/>
    </source>
</evidence>
<feature type="transmembrane region" description="Helical" evidence="7">
    <location>
        <begin position="515"/>
        <end position="535"/>
    </location>
</feature>
<feature type="domain" description="ABC3 transporter permease C-terminal" evidence="8">
    <location>
        <begin position="795"/>
        <end position="906"/>
    </location>
</feature>
<reference evidence="10" key="1">
    <citation type="journal article" date="2019" name="Int. J. Syst. Evol. Microbiol.">
        <title>The Global Catalogue of Microorganisms (GCM) 10K type strain sequencing project: providing services to taxonomists for standard genome sequencing and annotation.</title>
        <authorList>
            <consortium name="The Broad Institute Genomics Platform"/>
            <consortium name="The Broad Institute Genome Sequencing Center for Infectious Disease"/>
            <person name="Wu L."/>
            <person name="Ma J."/>
        </authorList>
    </citation>
    <scope>NUCLEOTIDE SEQUENCE [LARGE SCALE GENOMIC DNA]</scope>
    <source>
        <strain evidence="10">JCM 18657</strain>
    </source>
</reference>
<keyword evidence="4 7" id="KW-1133">Transmembrane helix</keyword>
<evidence type="ECO:0000256" key="4">
    <source>
        <dbReference type="ARBA" id="ARBA00022989"/>
    </source>
</evidence>
<dbReference type="PANTHER" id="PTHR30572:SF4">
    <property type="entry name" value="ABC TRANSPORTER PERMEASE YTRF"/>
    <property type="match status" value="1"/>
</dbReference>
<dbReference type="EMBL" id="JBHTGQ010000014">
    <property type="protein sequence ID" value="MFC7749534.1"/>
    <property type="molecule type" value="Genomic_DNA"/>
</dbReference>
<gene>
    <name evidence="9" type="ORF">ACFQWB_06185</name>
</gene>
<evidence type="ECO:0000313" key="10">
    <source>
        <dbReference type="Proteomes" id="UP001596528"/>
    </source>
</evidence>
<feature type="transmembrane region" description="Helical" evidence="7">
    <location>
        <begin position="457"/>
        <end position="476"/>
    </location>
</feature>
<proteinExistence type="inferred from homology"/>
<evidence type="ECO:0000256" key="6">
    <source>
        <dbReference type="ARBA" id="ARBA00038076"/>
    </source>
</evidence>
<feature type="transmembrane region" description="Helical" evidence="7">
    <location>
        <begin position="789"/>
        <end position="811"/>
    </location>
</feature>
<comment type="caution">
    <text evidence="9">The sequence shown here is derived from an EMBL/GenBank/DDBJ whole genome shotgun (WGS) entry which is preliminary data.</text>
</comment>